<accession>A0AAE0GRR9</accession>
<evidence type="ECO:0000256" key="1">
    <source>
        <dbReference type="SAM" id="MobiDB-lite"/>
    </source>
</evidence>
<sequence>MRESDLGASISLQAGVRDSPTPVTPTPPAPGAALGTDTAGAVRAAKVAYVAVSKKMTDVYSSCRHRKWANKAMRGHILGGAYVYYFVADHTDIDKLAKLAINVKQENLSAGRLDVDVFNLRLGTDAVLDRNGRRALIDLIKGCVPPTVKLKLVKLQAEHSALSCTPPLTPTSTRPCVCATIVRTDLGGLPLGELKDLVTAAIYVSWQQQQADQGGASGAVLSAAVPTGDDNNLTDMLETTIASSSARRDVLRQLPTYGDPQDHGTLW</sequence>
<organism evidence="2 3">
    <name type="scientific">Cymbomonas tetramitiformis</name>
    <dbReference type="NCBI Taxonomy" id="36881"/>
    <lineage>
        <taxon>Eukaryota</taxon>
        <taxon>Viridiplantae</taxon>
        <taxon>Chlorophyta</taxon>
        <taxon>Pyramimonadophyceae</taxon>
        <taxon>Pyramimonadales</taxon>
        <taxon>Pyramimonadaceae</taxon>
        <taxon>Cymbomonas</taxon>
    </lineage>
</organism>
<evidence type="ECO:0000313" key="3">
    <source>
        <dbReference type="Proteomes" id="UP001190700"/>
    </source>
</evidence>
<protein>
    <submittedName>
        <fullName evidence="2">Uncharacterized protein</fullName>
    </submittedName>
</protein>
<gene>
    <name evidence="2" type="ORF">CYMTET_9289</name>
</gene>
<comment type="caution">
    <text evidence="2">The sequence shown here is derived from an EMBL/GenBank/DDBJ whole genome shotgun (WGS) entry which is preliminary data.</text>
</comment>
<name>A0AAE0GRR9_9CHLO</name>
<dbReference type="AlphaFoldDB" id="A0AAE0GRR9"/>
<keyword evidence="3" id="KW-1185">Reference proteome</keyword>
<dbReference type="Proteomes" id="UP001190700">
    <property type="component" value="Unassembled WGS sequence"/>
</dbReference>
<evidence type="ECO:0000313" key="2">
    <source>
        <dbReference type="EMBL" id="KAK3282990.1"/>
    </source>
</evidence>
<proteinExistence type="predicted"/>
<feature type="region of interest" description="Disordered" evidence="1">
    <location>
        <begin position="15"/>
        <end position="35"/>
    </location>
</feature>
<dbReference type="EMBL" id="LGRX02003080">
    <property type="protein sequence ID" value="KAK3282990.1"/>
    <property type="molecule type" value="Genomic_DNA"/>
</dbReference>
<reference evidence="2 3" key="1">
    <citation type="journal article" date="2015" name="Genome Biol. Evol.">
        <title>Comparative Genomics of a Bacterivorous Green Alga Reveals Evolutionary Causalities and Consequences of Phago-Mixotrophic Mode of Nutrition.</title>
        <authorList>
            <person name="Burns J.A."/>
            <person name="Paasch A."/>
            <person name="Narechania A."/>
            <person name="Kim E."/>
        </authorList>
    </citation>
    <scope>NUCLEOTIDE SEQUENCE [LARGE SCALE GENOMIC DNA]</scope>
    <source>
        <strain evidence="2 3">PLY_AMNH</strain>
    </source>
</reference>